<dbReference type="AlphaFoldDB" id="A0AAN6YHB0"/>
<dbReference type="PANTHER" id="PTHR28096">
    <property type="entry name" value="PROTEIN FAF1"/>
    <property type="match status" value="1"/>
</dbReference>
<dbReference type="PANTHER" id="PTHR28096:SF1">
    <property type="entry name" value="PROTEIN FAF1"/>
    <property type="match status" value="1"/>
</dbReference>
<dbReference type="GO" id="GO:0000462">
    <property type="term" value="P:maturation of SSU-rRNA from tricistronic rRNA transcript (SSU-rRNA, 5.8S rRNA, LSU-rRNA)"/>
    <property type="evidence" value="ECO:0007669"/>
    <property type="project" value="TreeGrafter"/>
</dbReference>
<reference evidence="2" key="2">
    <citation type="submission" date="2023-05" db="EMBL/GenBank/DDBJ databases">
        <authorList>
            <consortium name="Lawrence Berkeley National Laboratory"/>
            <person name="Steindorff A."/>
            <person name="Hensen N."/>
            <person name="Bonometti L."/>
            <person name="Westerberg I."/>
            <person name="Brannstrom I.O."/>
            <person name="Guillou S."/>
            <person name="Cros-Aarteil S."/>
            <person name="Calhoun S."/>
            <person name="Haridas S."/>
            <person name="Kuo A."/>
            <person name="Mondo S."/>
            <person name="Pangilinan J."/>
            <person name="Riley R."/>
            <person name="Labutti K."/>
            <person name="Andreopoulos B."/>
            <person name="Lipzen A."/>
            <person name="Chen C."/>
            <person name="Yanf M."/>
            <person name="Daum C."/>
            <person name="Ng V."/>
            <person name="Clum A."/>
            <person name="Ohm R."/>
            <person name="Martin F."/>
            <person name="Silar P."/>
            <person name="Natvig D."/>
            <person name="Lalanne C."/>
            <person name="Gautier V."/>
            <person name="Ament-Velasquez S.L."/>
            <person name="Kruys A."/>
            <person name="Hutchinson M.I."/>
            <person name="Powell A.J."/>
            <person name="Barry K."/>
            <person name="Miller A.N."/>
            <person name="Grigoriev I.V."/>
            <person name="Debuchy R."/>
            <person name="Gladieux P."/>
            <person name="Thoren M.H."/>
            <person name="Johannesson H."/>
        </authorList>
    </citation>
    <scope>NUCLEOTIDE SEQUENCE</scope>
    <source>
        <strain evidence="2">PSN293</strain>
    </source>
</reference>
<gene>
    <name evidence="2" type="ORF">QBC37DRAFT_104216</name>
</gene>
<feature type="region of interest" description="Disordered" evidence="1">
    <location>
        <begin position="1"/>
        <end position="27"/>
    </location>
</feature>
<reference evidence="2" key="1">
    <citation type="journal article" date="2023" name="Mol. Phylogenet. Evol.">
        <title>Genome-scale phylogeny and comparative genomics of the fungal order Sordariales.</title>
        <authorList>
            <person name="Hensen N."/>
            <person name="Bonometti L."/>
            <person name="Westerberg I."/>
            <person name="Brannstrom I.O."/>
            <person name="Guillou S."/>
            <person name="Cros-Aarteil S."/>
            <person name="Calhoun S."/>
            <person name="Haridas S."/>
            <person name="Kuo A."/>
            <person name="Mondo S."/>
            <person name="Pangilinan J."/>
            <person name="Riley R."/>
            <person name="LaButti K."/>
            <person name="Andreopoulos B."/>
            <person name="Lipzen A."/>
            <person name="Chen C."/>
            <person name="Yan M."/>
            <person name="Daum C."/>
            <person name="Ng V."/>
            <person name="Clum A."/>
            <person name="Steindorff A."/>
            <person name="Ohm R.A."/>
            <person name="Martin F."/>
            <person name="Silar P."/>
            <person name="Natvig D.O."/>
            <person name="Lalanne C."/>
            <person name="Gautier V."/>
            <person name="Ament-Velasquez S.L."/>
            <person name="Kruys A."/>
            <person name="Hutchinson M.I."/>
            <person name="Powell A.J."/>
            <person name="Barry K."/>
            <person name="Miller A.N."/>
            <person name="Grigoriev I.V."/>
            <person name="Debuchy R."/>
            <person name="Gladieux P."/>
            <person name="Hiltunen Thoren M."/>
            <person name="Johannesson H."/>
        </authorList>
    </citation>
    <scope>NUCLEOTIDE SEQUENCE</scope>
    <source>
        <strain evidence="2">PSN293</strain>
    </source>
</reference>
<comment type="caution">
    <text evidence="2">The sequence shown here is derived from an EMBL/GenBank/DDBJ whole genome shotgun (WGS) entry which is preliminary data.</text>
</comment>
<feature type="compositionally biased region" description="Basic residues" evidence="1">
    <location>
        <begin position="268"/>
        <end position="281"/>
    </location>
</feature>
<dbReference type="Proteomes" id="UP001301769">
    <property type="component" value="Unassembled WGS sequence"/>
</dbReference>
<dbReference type="GO" id="GO:0005730">
    <property type="term" value="C:nucleolus"/>
    <property type="evidence" value="ECO:0007669"/>
    <property type="project" value="TreeGrafter"/>
</dbReference>
<organism evidence="2 3">
    <name type="scientific">Rhypophila decipiens</name>
    <dbReference type="NCBI Taxonomy" id="261697"/>
    <lineage>
        <taxon>Eukaryota</taxon>
        <taxon>Fungi</taxon>
        <taxon>Dikarya</taxon>
        <taxon>Ascomycota</taxon>
        <taxon>Pezizomycotina</taxon>
        <taxon>Sordariomycetes</taxon>
        <taxon>Sordariomycetidae</taxon>
        <taxon>Sordariales</taxon>
        <taxon>Naviculisporaceae</taxon>
        <taxon>Rhypophila</taxon>
    </lineage>
</organism>
<protein>
    <submittedName>
        <fullName evidence="2">Protein FAF1</fullName>
    </submittedName>
</protein>
<accession>A0AAN6YHB0</accession>
<feature type="compositionally biased region" description="Basic residues" evidence="1">
    <location>
        <begin position="1"/>
        <end position="10"/>
    </location>
</feature>
<sequence>MPSMLGKRKARPTEEKQQEEEGSAAVAARELLRKHFEARFKPVAAPASASCAAKPKKNKNTDSDSEDSDDYYDDEDEDDDMLSDESEEDDEWGGLSEDETPEVEVVDHTSSQPVNISTMSKKELKAYLSSRPPSHTADSAAQTKEAKSKSANPTEEDSAAFLANDLALQRLIAESHILAAAGGNSSHYLSSHAEENAIANNKTFVEGRTRRKTTDLRIQALGAKQSVLSQAKMPMGMRKGINQAVITKEEKRRREARENGVILERPMALKKKGGGVKKRRSERPVDMPGVGKMRGSELRISARDVRSIEGFKPSGGREKKSRGRRR</sequence>
<name>A0AAN6YHB0_9PEZI</name>
<feature type="compositionally biased region" description="Acidic residues" evidence="1">
    <location>
        <begin position="63"/>
        <end position="104"/>
    </location>
</feature>
<dbReference type="EMBL" id="MU858072">
    <property type="protein sequence ID" value="KAK4216117.1"/>
    <property type="molecule type" value="Genomic_DNA"/>
</dbReference>
<keyword evidence="3" id="KW-1185">Reference proteome</keyword>
<feature type="compositionally biased region" description="Low complexity" evidence="1">
    <location>
        <begin position="44"/>
        <end position="53"/>
    </location>
</feature>
<proteinExistence type="predicted"/>
<evidence type="ECO:0000256" key="1">
    <source>
        <dbReference type="SAM" id="MobiDB-lite"/>
    </source>
</evidence>
<feature type="compositionally biased region" description="Polar residues" evidence="1">
    <location>
        <begin position="131"/>
        <end position="142"/>
    </location>
</feature>
<feature type="region of interest" description="Disordered" evidence="1">
    <location>
        <begin position="268"/>
        <end position="326"/>
    </location>
</feature>
<feature type="compositionally biased region" description="Polar residues" evidence="1">
    <location>
        <begin position="108"/>
        <end position="119"/>
    </location>
</feature>
<dbReference type="InterPro" id="IPR053030">
    <property type="entry name" value="Ribosomal_biogenesis_FAF1-like"/>
</dbReference>
<feature type="compositionally biased region" description="Basic and acidic residues" evidence="1">
    <location>
        <begin position="294"/>
        <end position="309"/>
    </location>
</feature>
<evidence type="ECO:0000313" key="3">
    <source>
        <dbReference type="Proteomes" id="UP001301769"/>
    </source>
</evidence>
<feature type="region of interest" description="Disordered" evidence="1">
    <location>
        <begin position="43"/>
        <end position="156"/>
    </location>
</feature>
<evidence type="ECO:0000313" key="2">
    <source>
        <dbReference type="EMBL" id="KAK4216117.1"/>
    </source>
</evidence>